<accession>A0A383DET0</accession>
<dbReference type="AlphaFoldDB" id="A0A383DET0"/>
<reference evidence="1" key="1">
    <citation type="submission" date="2018-05" db="EMBL/GenBank/DDBJ databases">
        <authorList>
            <person name="Lanie J.A."/>
            <person name="Ng W.-L."/>
            <person name="Kazmierczak K.M."/>
            <person name="Andrzejewski T.M."/>
            <person name="Davidsen T.M."/>
            <person name="Wayne K.J."/>
            <person name="Tettelin H."/>
            <person name="Glass J.I."/>
            <person name="Rusch D."/>
            <person name="Podicherti R."/>
            <person name="Tsui H.-C.T."/>
            <person name="Winkler M.E."/>
        </authorList>
    </citation>
    <scope>NUCLEOTIDE SEQUENCE</scope>
</reference>
<feature type="non-terminal residue" evidence="1">
    <location>
        <position position="155"/>
    </location>
</feature>
<dbReference type="EMBL" id="UINC01216668">
    <property type="protein sequence ID" value="SVE42901.1"/>
    <property type="molecule type" value="Genomic_DNA"/>
</dbReference>
<gene>
    <name evidence="1" type="ORF">METZ01_LOCUS495755</name>
</gene>
<sequence length="155" mass="17136">MTRSGACHKASDYFTLMGMKHSPLLSITIICLLGGGCGTGGTGRHSTSDPVSEHRNAAHEVERLRESMTDFKPNPAFEDMNKRQLNRALEDLNDATDRRFLRLEELAESPPAEPAVMRWSVIRSDKTLAFAANLGAKPVDGTWTRWAIQGGRKLL</sequence>
<evidence type="ECO:0000313" key="1">
    <source>
        <dbReference type="EMBL" id="SVE42901.1"/>
    </source>
</evidence>
<organism evidence="1">
    <name type="scientific">marine metagenome</name>
    <dbReference type="NCBI Taxonomy" id="408172"/>
    <lineage>
        <taxon>unclassified sequences</taxon>
        <taxon>metagenomes</taxon>
        <taxon>ecological metagenomes</taxon>
    </lineage>
</organism>
<name>A0A383DET0_9ZZZZ</name>
<proteinExistence type="predicted"/>
<protein>
    <submittedName>
        <fullName evidence="1">Uncharacterized protein</fullName>
    </submittedName>
</protein>